<feature type="compositionally biased region" description="Basic and acidic residues" evidence="1">
    <location>
        <begin position="146"/>
        <end position="161"/>
    </location>
</feature>
<dbReference type="AlphaFoldDB" id="G4T7B1"/>
<dbReference type="HOGENOM" id="CLU_750297_0_0_1"/>
<evidence type="ECO:0000256" key="1">
    <source>
        <dbReference type="SAM" id="MobiDB-lite"/>
    </source>
</evidence>
<sequence length="369" mass="41530">MLVKPITWFHTMLSAFTAVARLRPMSTKRLQDAVKYLEATDLIETGRIRHPHLNPEAFSERLRGREPELEAFGAPEESREELVSRQTRFRRPTKQSKQWSAESRRQWIEQTPKTAPELRDVAAEEEAFLADAASFHSRSTRRMRKPAKDIEGAEAVAEARPRKFRTPRPAQVNAGDLSDPVALAAKAQSANQAVQRSGGRRRRRRQGVNLFGENEGKDDKESLMQGEEDLGDLDPDTIRMFRQMNAWRNPVVAEEEGKPALFHHVKTGYDLYAEARTEFRLNDHTTTVTVNSPTAPLSNSIGGPEGEYKFFLPEHIQGLAGQDSSSLPPEDIVRLALVQSADLSPMHKEALAATVREFITKTTTNKARA</sequence>
<keyword evidence="3" id="KW-1185">Reference proteome</keyword>
<dbReference type="InParanoid" id="G4T7B1"/>
<gene>
    <name evidence="2" type="ORF">PIIN_00987</name>
</gene>
<organism evidence="2 3">
    <name type="scientific">Serendipita indica (strain DSM 11827)</name>
    <name type="common">Root endophyte fungus</name>
    <name type="synonym">Piriformospora indica</name>
    <dbReference type="NCBI Taxonomy" id="1109443"/>
    <lineage>
        <taxon>Eukaryota</taxon>
        <taxon>Fungi</taxon>
        <taxon>Dikarya</taxon>
        <taxon>Basidiomycota</taxon>
        <taxon>Agaricomycotina</taxon>
        <taxon>Agaricomycetes</taxon>
        <taxon>Sebacinales</taxon>
        <taxon>Serendipitaceae</taxon>
        <taxon>Serendipita</taxon>
    </lineage>
</organism>
<dbReference type="EMBL" id="CAFZ01000010">
    <property type="protein sequence ID" value="CCA67154.1"/>
    <property type="molecule type" value="Genomic_DNA"/>
</dbReference>
<name>G4T7B1_SERID</name>
<proteinExistence type="predicted"/>
<evidence type="ECO:0000313" key="3">
    <source>
        <dbReference type="Proteomes" id="UP000007148"/>
    </source>
</evidence>
<reference evidence="2 3" key="1">
    <citation type="journal article" date="2011" name="PLoS Pathog.">
        <title>Endophytic Life Strategies Decoded by Genome and Transcriptome Analyses of the Mutualistic Root Symbiont Piriformospora indica.</title>
        <authorList>
            <person name="Zuccaro A."/>
            <person name="Lahrmann U."/>
            <person name="Guldener U."/>
            <person name="Langen G."/>
            <person name="Pfiffi S."/>
            <person name="Biedenkopf D."/>
            <person name="Wong P."/>
            <person name="Samans B."/>
            <person name="Grimm C."/>
            <person name="Basiewicz M."/>
            <person name="Murat C."/>
            <person name="Martin F."/>
            <person name="Kogel K.H."/>
        </authorList>
    </citation>
    <scope>NUCLEOTIDE SEQUENCE [LARGE SCALE GENOMIC DNA]</scope>
    <source>
        <strain evidence="2 3">DSM 11827</strain>
    </source>
</reference>
<feature type="region of interest" description="Disordered" evidence="1">
    <location>
        <begin position="139"/>
        <end position="161"/>
    </location>
</feature>
<feature type="region of interest" description="Disordered" evidence="1">
    <location>
        <begin position="189"/>
        <end position="234"/>
    </location>
</feature>
<feature type="region of interest" description="Disordered" evidence="1">
    <location>
        <begin position="69"/>
        <end position="105"/>
    </location>
</feature>
<comment type="caution">
    <text evidence="2">The sequence shown here is derived from an EMBL/GenBank/DDBJ whole genome shotgun (WGS) entry which is preliminary data.</text>
</comment>
<accession>G4T7B1</accession>
<evidence type="ECO:0000313" key="2">
    <source>
        <dbReference type="EMBL" id="CCA67154.1"/>
    </source>
</evidence>
<dbReference type="OrthoDB" id="3184193at2759"/>
<protein>
    <submittedName>
        <fullName evidence="2">Uncharacterized protein</fullName>
    </submittedName>
</protein>
<dbReference type="Proteomes" id="UP000007148">
    <property type="component" value="Unassembled WGS sequence"/>
</dbReference>